<keyword evidence="9" id="KW-1185">Reference proteome</keyword>
<evidence type="ECO:0000256" key="5">
    <source>
        <dbReference type="ARBA" id="ARBA00018141"/>
    </source>
</evidence>
<protein>
    <recommendedName>
        <fullName evidence="5">6-carboxy-5,6,7,8-tetrahydropterin synthase</fullName>
        <ecNumber evidence="4">4.1.2.50</ecNumber>
    </recommendedName>
    <alternativeName>
        <fullName evidence="6">Queuosine biosynthesis protein QueD</fullName>
    </alternativeName>
</protein>
<comment type="similarity">
    <text evidence="3">Belongs to the PTPS family. QueD subfamily.</text>
</comment>
<dbReference type="SUPFAM" id="SSF55620">
    <property type="entry name" value="Tetrahydrobiopterin biosynthesis enzymes-like"/>
    <property type="match status" value="1"/>
</dbReference>
<organism evidence="8 9">
    <name type="scientific">Terricaulis silvestris</name>
    <dbReference type="NCBI Taxonomy" id="2686094"/>
    <lineage>
        <taxon>Bacteria</taxon>
        <taxon>Pseudomonadati</taxon>
        <taxon>Pseudomonadota</taxon>
        <taxon>Alphaproteobacteria</taxon>
        <taxon>Caulobacterales</taxon>
        <taxon>Caulobacteraceae</taxon>
        <taxon>Terricaulis</taxon>
    </lineage>
</organism>
<dbReference type="InterPro" id="IPR007115">
    <property type="entry name" value="6-PTP_synth/QueD"/>
</dbReference>
<accession>A0A6I6MNX3</accession>
<evidence type="ECO:0000313" key="8">
    <source>
        <dbReference type="EMBL" id="QGZ94477.1"/>
    </source>
</evidence>
<evidence type="ECO:0000256" key="7">
    <source>
        <dbReference type="ARBA" id="ARBA00048807"/>
    </source>
</evidence>
<evidence type="ECO:0000256" key="4">
    <source>
        <dbReference type="ARBA" id="ARBA00012982"/>
    </source>
</evidence>
<name>A0A6I6MNX3_9CAUL</name>
<dbReference type="InterPro" id="IPR038418">
    <property type="entry name" value="6-PTP_synth/QueD_sf"/>
</dbReference>
<comment type="pathway">
    <text evidence="2">Purine metabolism; 7-cyano-7-deazaguanine biosynthesis.</text>
</comment>
<evidence type="ECO:0000313" key="9">
    <source>
        <dbReference type="Proteomes" id="UP000431269"/>
    </source>
</evidence>
<evidence type="ECO:0000256" key="2">
    <source>
        <dbReference type="ARBA" id="ARBA00005061"/>
    </source>
</evidence>
<dbReference type="EMBL" id="CP047045">
    <property type="protein sequence ID" value="QGZ94477.1"/>
    <property type="molecule type" value="Genomic_DNA"/>
</dbReference>
<dbReference type="Proteomes" id="UP000431269">
    <property type="component" value="Chromosome"/>
</dbReference>
<proteinExistence type="inferred from homology"/>
<dbReference type="UniPathway" id="UPA00391"/>
<comment type="function">
    <text evidence="1">Catalyzes the conversion of 7,8-dihydroneopterin triphosphate (H2NTP) to 6-carboxy-5,6,7,8-tetrahydropterin (CPH4) and acetaldehyde.</text>
</comment>
<dbReference type="RefSeq" id="WP_158765411.1">
    <property type="nucleotide sequence ID" value="NZ_CP047045.1"/>
</dbReference>
<dbReference type="AlphaFoldDB" id="A0A6I6MNX3"/>
<dbReference type="GO" id="GO:0070497">
    <property type="term" value="F:6-carboxytetrahydropterin synthase activity"/>
    <property type="evidence" value="ECO:0007669"/>
    <property type="project" value="UniProtKB-EC"/>
</dbReference>
<comment type="catalytic activity">
    <reaction evidence="7">
        <text>7,8-dihydroneopterin 3'-triphosphate + H2O = 6-carboxy-5,6,7,8-tetrahydropterin + triphosphate + acetaldehyde + 2 H(+)</text>
        <dbReference type="Rhea" id="RHEA:27966"/>
        <dbReference type="ChEBI" id="CHEBI:15343"/>
        <dbReference type="ChEBI" id="CHEBI:15377"/>
        <dbReference type="ChEBI" id="CHEBI:15378"/>
        <dbReference type="ChEBI" id="CHEBI:18036"/>
        <dbReference type="ChEBI" id="CHEBI:58462"/>
        <dbReference type="ChEBI" id="CHEBI:61032"/>
        <dbReference type="EC" id="4.1.2.50"/>
    </reaction>
</comment>
<sequence>MASLEFTRRYAMAHRLLTTKSPKCAIPHGHNEFVTVRLDPTEPFRFGGANSAAPFEHVKRRWHQWIDEHVDHALHLDENDPLIGYFRTREPERLSQIITFQGDPTTEALAACFWLKLTAFVAVEGLAFTVREVRIEETPTNTVVINRQNFDPSDCGLRAGVWPRRSDMSINDFRD</sequence>
<dbReference type="Gene3D" id="3.30.479.10">
    <property type="entry name" value="6-pyruvoyl tetrahydropterin synthase/QueD"/>
    <property type="match status" value="1"/>
</dbReference>
<dbReference type="Pfam" id="PF01242">
    <property type="entry name" value="PTPS"/>
    <property type="match status" value="1"/>
</dbReference>
<dbReference type="EC" id="4.1.2.50" evidence="4"/>
<dbReference type="KEGG" id="tsv:DSM104635_01296"/>
<gene>
    <name evidence="8" type="ORF">DSM104635_01296</name>
</gene>
<evidence type="ECO:0000256" key="3">
    <source>
        <dbReference type="ARBA" id="ARBA00008900"/>
    </source>
</evidence>
<evidence type="ECO:0000256" key="6">
    <source>
        <dbReference type="ARBA" id="ARBA00031449"/>
    </source>
</evidence>
<reference evidence="9" key="1">
    <citation type="submission" date="2019-12" db="EMBL/GenBank/DDBJ databases">
        <title>Complete genome of Terracaulis silvestris 0127_4.</title>
        <authorList>
            <person name="Vieira S."/>
            <person name="Riedel T."/>
            <person name="Sproer C."/>
            <person name="Pascual J."/>
            <person name="Boedeker C."/>
            <person name="Overmann J."/>
        </authorList>
    </citation>
    <scope>NUCLEOTIDE SEQUENCE [LARGE SCALE GENOMIC DNA]</scope>
    <source>
        <strain evidence="9">0127_4</strain>
    </source>
</reference>
<evidence type="ECO:0000256" key="1">
    <source>
        <dbReference type="ARBA" id="ARBA00002285"/>
    </source>
</evidence>